<dbReference type="AlphaFoldDB" id="A0A1X7VRN2"/>
<evidence type="ECO:0000313" key="3">
    <source>
        <dbReference type="Proteomes" id="UP000007879"/>
    </source>
</evidence>
<reference evidence="2" key="2">
    <citation type="submission" date="2017-05" db="UniProtKB">
        <authorList>
            <consortium name="EnsemblMetazoa"/>
        </authorList>
    </citation>
    <scope>IDENTIFICATION</scope>
</reference>
<sequence>MVETAVRPRPHFSTFLLSDANAGGDGLSFHEYKRLLRSQRVSLLQEKQSRSRVPGYKWSLPPKDCSRVLTRGNKTEDKGIQTSSTNEEKELTEEGADQNKELVDYPQTVTDHKNVCIIPPPVTNLTSREARRLKSGARSAVTARVMVKPSGYHDTARPQTARCIGGDTRDEAKEEEYERSEEYGPPWKMPGSNESAVVDVDKLLHSYRWDSSTKRGYNEVPWDNKLPPGTLHSPSNTSILSLPDPVSLRFTNKRNELYPSQWQSLGSAWDGVQSRNGFTSLNNSFFSPFKNTLHVPGYSGHTFGEPDRINGDFAAVAIQRKTPHPTSTSKKPNIPGYTGCSHWSNDREALSRLPQPNQYTIDFTKRSVPAPDYKCSPFVRTSPLSKMITLVSPFNPYNKIEHNDY</sequence>
<gene>
    <name evidence="2" type="primary">100640696</name>
</gene>
<protein>
    <submittedName>
        <fullName evidence="2">Uncharacterized protein</fullName>
    </submittedName>
</protein>
<organism evidence="2">
    <name type="scientific">Amphimedon queenslandica</name>
    <name type="common">Sponge</name>
    <dbReference type="NCBI Taxonomy" id="400682"/>
    <lineage>
        <taxon>Eukaryota</taxon>
        <taxon>Metazoa</taxon>
        <taxon>Porifera</taxon>
        <taxon>Demospongiae</taxon>
        <taxon>Heteroscleromorpha</taxon>
        <taxon>Haplosclerida</taxon>
        <taxon>Niphatidae</taxon>
        <taxon>Amphimedon</taxon>
    </lineage>
</organism>
<dbReference type="InterPro" id="IPR027867">
    <property type="entry name" value="SPATA48"/>
</dbReference>
<dbReference type="KEGG" id="aqu:100640696"/>
<reference evidence="3" key="1">
    <citation type="journal article" date="2010" name="Nature">
        <title>The Amphimedon queenslandica genome and the evolution of animal complexity.</title>
        <authorList>
            <person name="Srivastava M."/>
            <person name="Simakov O."/>
            <person name="Chapman J."/>
            <person name="Fahey B."/>
            <person name="Gauthier M.E."/>
            <person name="Mitros T."/>
            <person name="Richards G.S."/>
            <person name="Conaco C."/>
            <person name="Dacre M."/>
            <person name="Hellsten U."/>
            <person name="Larroux C."/>
            <person name="Putnam N.H."/>
            <person name="Stanke M."/>
            <person name="Adamska M."/>
            <person name="Darling A."/>
            <person name="Degnan S.M."/>
            <person name="Oakley T.H."/>
            <person name="Plachetzki D.C."/>
            <person name="Zhai Y."/>
            <person name="Adamski M."/>
            <person name="Calcino A."/>
            <person name="Cummins S.F."/>
            <person name="Goodstein D.M."/>
            <person name="Harris C."/>
            <person name="Jackson D.J."/>
            <person name="Leys S.P."/>
            <person name="Shu S."/>
            <person name="Woodcroft B.J."/>
            <person name="Vervoort M."/>
            <person name="Kosik K.S."/>
            <person name="Manning G."/>
            <person name="Degnan B.M."/>
            <person name="Rokhsar D.S."/>
        </authorList>
    </citation>
    <scope>NUCLEOTIDE SEQUENCE [LARGE SCALE GENOMIC DNA]</scope>
</reference>
<evidence type="ECO:0000256" key="1">
    <source>
        <dbReference type="SAM" id="MobiDB-lite"/>
    </source>
</evidence>
<name>A0A1X7VRN2_AMPQE</name>
<dbReference type="PANTHER" id="PTHR34759:SF1">
    <property type="entry name" value="SPERMATOGENESIS-ASSOCIATED PROTEIN 48"/>
    <property type="match status" value="1"/>
</dbReference>
<proteinExistence type="predicted"/>
<dbReference type="InParanoid" id="A0A1X7VRN2"/>
<dbReference type="STRING" id="400682.A0A1X7VRN2"/>
<dbReference type="Proteomes" id="UP000007879">
    <property type="component" value="Unassembled WGS sequence"/>
</dbReference>
<accession>A0A1X7VRN2</accession>
<evidence type="ECO:0000313" key="2">
    <source>
        <dbReference type="EnsemblMetazoa" id="Aqu2.1.42073_001"/>
    </source>
</evidence>
<dbReference type="OrthoDB" id="5948468at2759"/>
<feature type="region of interest" description="Disordered" evidence="1">
    <location>
        <begin position="151"/>
        <end position="192"/>
    </location>
</feature>
<dbReference type="EnsemblMetazoa" id="XM_003383075.3">
    <property type="protein sequence ID" value="XP_003383123.1"/>
    <property type="gene ID" value="LOC100640696"/>
</dbReference>
<dbReference type="Pfam" id="PF15073">
    <property type="entry name" value="SPATA48"/>
    <property type="match status" value="1"/>
</dbReference>
<keyword evidence="3" id="KW-1185">Reference proteome</keyword>
<dbReference type="EnsemblMetazoa" id="Aqu2.1.42073_001">
    <property type="protein sequence ID" value="Aqu2.1.42073_001"/>
    <property type="gene ID" value="Aqu2.1.42073"/>
</dbReference>
<feature type="region of interest" description="Disordered" evidence="1">
    <location>
        <begin position="68"/>
        <end position="100"/>
    </location>
</feature>
<dbReference type="PANTHER" id="PTHR34759">
    <property type="entry name" value="SPERMATOGENESIS-ASSOCIATED PROTEIN 48"/>
    <property type="match status" value="1"/>
</dbReference>